<accession>D5GCY6</accession>
<sequence>MIISDYFLSLFPDTAIERVSFVLFSSPLQDTLLPFLPPYHILFHLLVGRSHRA</sequence>
<dbReference type="Proteomes" id="UP000006911">
    <property type="component" value="Unassembled WGS sequence"/>
</dbReference>
<gene>
    <name evidence="1" type="ORF">GSTUM_00000875001</name>
</gene>
<dbReference type="EMBL" id="FN430129">
    <property type="protein sequence ID" value="CAZ82379.1"/>
    <property type="molecule type" value="Genomic_DNA"/>
</dbReference>
<evidence type="ECO:0000313" key="1">
    <source>
        <dbReference type="EMBL" id="CAZ82379.1"/>
    </source>
</evidence>
<evidence type="ECO:0000313" key="2">
    <source>
        <dbReference type="Proteomes" id="UP000006911"/>
    </source>
</evidence>
<proteinExistence type="predicted"/>
<keyword evidence="2" id="KW-1185">Reference proteome</keyword>
<dbReference type="HOGENOM" id="CLU_3070383_0_0_1"/>
<dbReference type="RefSeq" id="XP_002838188.1">
    <property type="nucleotide sequence ID" value="XM_002838142.1"/>
</dbReference>
<dbReference type="AlphaFoldDB" id="D5GCY6"/>
<name>D5GCY6_TUBMM</name>
<dbReference type="KEGG" id="tml:GSTUM_00000875001"/>
<dbReference type="InParanoid" id="D5GCY6"/>
<organism evidence="1 2">
    <name type="scientific">Tuber melanosporum (strain Mel28)</name>
    <name type="common">Perigord black truffle</name>
    <dbReference type="NCBI Taxonomy" id="656061"/>
    <lineage>
        <taxon>Eukaryota</taxon>
        <taxon>Fungi</taxon>
        <taxon>Dikarya</taxon>
        <taxon>Ascomycota</taxon>
        <taxon>Pezizomycotina</taxon>
        <taxon>Pezizomycetes</taxon>
        <taxon>Pezizales</taxon>
        <taxon>Tuberaceae</taxon>
        <taxon>Tuber</taxon>
    </lineage>
</organism>
<protein>
    <submittedName>
        <fullName evidence="1">(Perigord truffle) hypothetical protein</fullName>
    </submittedName>
</protein>
<reference evidence="1 2" key="1">
    <citation type="journal article" date="2010" name="Nature">
        <title>Perigord black truffle genome uncovers evolutionary origins and mechanisms of symbiosis.</title>
        <authorList>
            <person name="Martin F."/>
            <person name="Kohler A."/>
            <person name="Murat C."/>
            <person name="Balestrini R."/>
            <person name="Coutinho P.M."/>
            <person name="Jaillon O."/>
            <person name="Montanini B."/>
            <person name="Morin E."/>
            <person name="Noel B."/>
            <person name="Percudani R."/>
            <person name="Porcel B."/>
            <person name="Rubini A."/>
            <person name="Amicucci A."/>
            <person name="Amselem J."/>
            <person name="Anthouard V."/>
            <person name="Arcioni S."/>
            <person name="Artiguenave F."/>
            <person name="Aury J.M."/>
            <person name="Ballario P."/>
            <person name="Bolchi A."/>
            <person name="Brenna A."/>
            <person name="Brun A."/>
            <person name="Buee M."/>
            <person name="Cantarel B."/>
            <person name="Chevalier G."/>
            <person name="Couloux A."/>
            <person name="Da Silva C."/>
            <person name="Denoeud F."/>
            <person name="Duplessis S."/>
            <person name="Ghignone S."/>
            <person name="Hilselberger B."/>
            <person name="Iotti M."/>
            <person name="Marcais B."/>
            <person name="Mello A."/>
            <person name="Miranda M."/>
            <person name="Pacioni G."/>
            <person name="Quesneville H."/>
            <person name="Riccioni C."/>
            <person name="Ruotolo R."/>
            <person name="Splivallo R."/>
            <person name="Stocchi V."/>
            <person name="Tisserant E."/>
            <person name="Viscomi A.R."/>
            <person name="Zambonelli A."/>
            <person name="Zampieri E."/>
            <person name="Henrissat B."/>
            <person name="Lebrun M.H."/>
            <person name="Paolocci F."/>
            <person name="Bonfante P."/>
            <person name="Ottonello S."/>
            <person name="Wincker P."/>
        </authorList>
    </citation>
    <scope>NUCLEOTIDE SEQUENCE [LARGE SCALE GENOMIC DNA]</scope>
    <source>
        <strain evidence="1 2">Mel28</strain>
    </source>
</reference>
<dbReference type="GeneID" id="9183841"/>